<protein>
    <submittedName>
        <fullName evidence="3">NADPH2:quinone reductase</fullName>
    </submittedName>
    <submittedName>
        <fullName evidence="2">NADPH:quinone oxidoreductase</fullName>
    </submittedName>
</protein>
<dbReference type="SMART" id="SM00829">
    <property type="entry name" value="PKS_ER"/>
    <property type="match status" value="1"/>
</dbReference>
<dbReference type="AlphaFoldDB" id="A0AAN4UPB7"/>
<dbReference type="InterPro" id="IPR020843">
    <property type="entry name" value="ER"/>
</dbReference>
<comment type="caution">
    <text evidence="2">The sequence shown here is derived from an EMBL/GenBank/DDBJ whole genome shotgun (WGS) entry which is preliminary data.</text>
</comment>
<keyword evidence="4" id="KW-1185">Reference proteome</keyword>
<sequence>MRAFQVTEYGKTPEMNEVDLPQPGPGELRLKVAACGLNFADLLMVTGEYQERPPLPFTLGMEISGIVDALGEGVAGPAPGTRVGAFGGRGGLADYAVVPADRCLPLADTMSFEEAAAFPVAYGTSHVALSHRARLASGETLLVLGAAGGVGLTAVEIGKLMGARVIACARGAAKLQVAKAAGADHLIDSDAQDIRQAVKDLGGCDVVYDPVGGDQFMAALRATRPEGRLITIGFASGEVPQIPSNLLLVKNLTAIGFYWGGYMAFRPQVVTDSLAQLYRWHAQGRLHPHISHRLPLERAAEGMELLRSRKSTGKVVITP</sequence>
<dbReference type="Proteomes" id="UP000199541">
    <property type="component" value="Unassembled WGS sequence"/>
</dbReference>
<dbReference type="Pfam" id="PF08240">
    <property type="entry name" value="ADH_N"/>
    <property type="match status" value="1"/>
</dbReference>
<dbReference type="Gene3D" id="3.40.50.720">
    <property type="entry name" value="NAD(P)-binding Rossmann-like Domain"/>
    <property type="match status" value="1"/>
</dbReference>
<dbReference type="SUPFAM" id="SSF51735">
    <property type="entry name" value="NAD(P)-binding Rossmann-fold domains"/>
    <property type="match status" value="1"/>
</dbReference>
<proteinExistence type="predicted"/>
<feature type="domain" description="Enoyl reductase (ER)" evidence="1">
    <location>
        <begin position="10"/>
        <end position="317"/>
    </location>
</feature>
<dbReference type="InterPro" id="IPR013154">
    <property type="entry name" value="ADH-like_N"/>
</dbReference>
<reference evidence="3 4" key="2">
    <citation type="submission" date="2016-10" db="EMBL/GenBank/DDBJ databases">
        <authorList>
            <person name="Varghese N."/>
            <person name="Submissions S."/>
        </authorList>
    </citation>
    <scope>NUCLEOTIDE SEQUENCE [LARGE SCALE GENOMIC DNA]</scope>
    <source>
        <strain evidence="3 4">DSM 24802</strain>
    </source>
</reference>
<dbReference type="InterPro" id="IPR036291">
    <property type="entry name" value="NAD(P)-bd_dom_sf"/>
</dbReference>
<dbReference type="PANTHER" id="PTHR43677">
    <property type="entry name" value="SHORT-CHAIN DEHYDROGENASE/REDUCTASE"/>
    <property type="match status" value="1"/>
</dbReference>
<organism evidence="2 5">
    <name type="scientific">Allgaiera indica</name>
    <dbReference type="NCBI Taxonomy" id="765699"/>
    <lineage>
        <taxon>Bacteria</taxon>
        <taxon>Pseudomonadati</taxon>
        <taxon>Pseudomonadota</taxon>
        <taxon>Alphaproteobacteria</taxon>
        <taxon>Rhodobacterales</taxon>
        <taxon>Paracoccaceae</taxon>
        <taxon>Allgaiera</taxon>
    </lineage>
</organism>
<dbReference type="Pfam" id="PF00107">
    <property type="entry name" value="ADH_zinc_N"/>
    <property type="match status" value="1"/>
</dbReference>
<reference evidence="2" key="3">
    <citation type="submission" date="2023-06" db="EMBL/GenBank/DDBJ databases">
        <authorList>
            <person name="Sun Q."/>
            <person name="Zhou Y."/>
        </authorList>
    </citation>
    <scope>NUCLEOTIDE SEQUENCE</scope>
    <source>
        <strain evidence="2">CGMCC 1.10859</strain>
    </source>
</reference>
<dbReference type="PANTHER" id="PTHR43677:SF4">
    <property type="entry name" value="QUINONE OXIDOREDUCTASE-LIKE PROTEIN 2"/>
    <property type="match status" value="1"/>
</dbReference>
<evidence type="ECO:0000313" key="3">
    <source>
        <dbReference type="EMBL" id="SDW23784.1"/>
    </source>
</evidence>
<reference evidence="2" key="1">
    <citation type="journal article" date="2014" name="Int. J. Syst. Evol. Microbiol.">
        <title>Complete genome sequence of Corynebacterium casei LMG S-19264T (=DSM 44701T), isolated from a smear-ripened cheese.</title>
        <authorList>
            <consortium name="US DOE Joint Genome Institute (JGI-PGF)"/>
            <person name="Walter F."/>
            <person name="Albersmeier A."/>
            <person name="Kalinowski J."/>
            <person name="Ruckert C."/>
        </authorList>
    </citation>
    <scope>NUCLEOTIDE SEQUENCE</scope>
    <source>
        <strain evidence="2">CGMCC 1.10859</strain>
    </source>
</reference>
<dbReference type="Gene3D" id="3.90.180.10">
    <property type="entry name" value="Medium-chain alcohol dehydrogenases, catalytic domain"/>
    <property type="match status" value="1"/>
</dbReference>
<dbReference type="RefSeq" id="WP_035841141.1">
    <property type="nucleotide sequence ID" value="NZ_BNAB01000002.1"/>
</dbReference>
<evidence type="ECO:0000313" key="2">
    <source>
        <dbReference type="EMBL" id="GHD99527.1"/>
    </source>
</evidence>
<dbReference type="Proteomes" id="UP000634647">
    <property type="component" value="Unassembled WGS sequence"/>
</dbReference>
<gene>
    <name evidence="2" type="ORF">GCM10008024_07260</name>
    <name evidence="3" type="ORF">SAMN05444006_102150</name>
</gene>
<name>A0AAN4UPB7_9RHOB</name>
<dbReference type="InterPro" id="IPR011032">
    <property type="entry name" value="GroES-like_sf"/>
</dbReference>
<evidence type="ECO:0000313" key="5">
    <source>
        <dbReference type="Proteomes" id="UP000634647"/>
    </source>
</evidence>
<evidence type="ECO:0000313" key="4">
    <source>
        <dbReference type="Proteomes" id="UP000199541"/>
    </source>
</evidence>
<dbReference type="CDD" id="cd08241">
    <property type="entry name" value="QOR1"/>
    <property type="match status" value="1"/>
</dbReference>
<dbReference type="SUPFAM" id="SSF50129">
    <property type="entry name" value="GroES-like"/>
    <property type="match status" value="1"/>
</dbReference>
<accession>A0AAN4UPB7</accession>
<dbReference type="GO" id="GO:0016491">
    <property type="term" value="F:oxidoreductase activity"/>
    <property type="evidence" value="ECO:0007669"/>
    <property type="project" value="InterPro"/>
</dbReference>
<dbReference type="InterPro" id="IPR051397">
    <property type="entry name" value="Zn-ADH-like_protein"/>
</dbReference>
<dbReference type="InterPro" id="IPR013149">
    <property type="entry name" value="ADH-like_C"/>
</dbReference>
<evidence type="ECO:0000259" key="1">
    <source>
        <dbReference type="SMART" id="SM00829"/>
    </source>
</evidence>
<dbReference type="EMBL" id="FNOB01000002">
    <property type="protein sequence ID" value="SDW23784.1"/>
    <property type="molecule type" value="Genomic_DNA"/>
</dbReference>
<dbReference type="EMBL" id="BNAB01000002">
    <property type="protein sequence ID" value="GHD99527.1"/>
    <property type="molecule type" value="Genomic_DNA"/>
</dbReference>